<name>A0A365GZS7_9ACTN</name>
<feature type="domain" description="Putative restriction endonuclease" evidence="1">
    <location>
        <begin position="17"/>
        <end position="186"/>
    </location>
</feature>
<proteinExistence type="predicted"/>
<organism evidence="2 3">
    <name type="scientific">Actinomadura craniellae</name>
    <dbReference type="NCBI Taxonomy" id="2231787"/>
    <lineage>
        <taxon>Bacteria</taxon>
        <taxon>Bacillati</taxon>
        <taxon>Actinomycetota</taxon>
        <taxon>Actinomycetes</taxon>
        <taxon>Streptosporangiales</taxon>
        <taxon>Thermomonosporaceae</taxon>
        <taxon>Actinomadura</taxon>
    </lineage>
</organism>
<dbReference type="PANTHER" id="PTHR35400">
    <property type="entry name" value="SLR1083 PROTEIN"/>
    <property type="match status" value="1"/>
</dbReference>
<dbReference type="InterPro" id="IPR012296">
    <property type="entry name" value="Nuclease_put_TT1808"/>
</dbReference>
<evidence type="ECO:0000313" key="3">
    <source>
        <dbReference type="Proteomes" id="UP000251891"/>
    </source>
</evidence>
<dbReference type="AlphaFoldDB" id="A0A365GZS7"/>
<dbReference type="RefSeq" id="WP_111870401.1">
    <property type="nucleotide sequence ID" value="NZ_QLYX01000013.1"/>
</dbReference>
<sequence length="200" mass="22011">MSVAYEPLQGWGPYTIEDLHEAPEDGKGFELWNGWLIEKKAFSVRHNAVSSALREVFIAAARQAGADVFVDGSEYEFAVSSGVRKPDVFVIDTDAIHAACAADEILLDPADTLLVAEVVSRHSGSEAHDRVVKRAEYARSGVPRYWIVDFRPVPRIEVLERNEKGVYETTQIAVDDQALTVTEPFEITVVPADLLGLGGR</sequence>
<protein>
    <recommendedName>
        <fullName evidence="1">Putative restriction endonuclease domain-containing protein</fullName>
    </recommendedName>
</protein>
<dbReference type="Pfam" id="PF05685">
    <property type="entry name" value="Uma2"/>
    <property type="match status" value="1"/>
</dbReference>
<reference evidence="2 3" key="1">
    <citation type="submission" date="2018-06" db="EMBL/GenBank/DDBJ databases">
        <title>Actinomadura craniellae sp. nov. isolated from marine sponge Craniella sp.</title>
        <authorList>
            <person name="Li L."/>
            <person name="Xu Q.H."/>
            <person name="Lin H.W."/>
            <person name="Lu Y.H."/>
        </authorList>
    </citation>
    <scope>NUCLEOTIDE SEQUENCE [LARGE SCALE GENOMIC DNA]</scope>
    <source>
        <strain evidence="2 3">LHW63021</strain>
    </source>
</reference>
<gene>
    <name evidence="2" type="ORF">DPM19_24650</name>
</gene>
<dbReference type="CDD" id="cd06260">
    <property type="entry name" value="DUF820-like"/>
    <property type="match status" value="1"/>
</dbReference>
<dbReference type="Gene3D" id="3.90.1570.10">
    <property type="entry name" value="tt1808, chain A"/>
    <property type="match status" value="1"/>
</dbReference>
<comment type="caution">
    <text evidence="2">The sequence shown here is derived from an EMBL/GenBank/DDBJ whole genome shotgun (WGS) entry which is preliminary data.</text>
</comment>
<keyword evidence="3" id="KW-1185">Reference proteome</keyword>
<dbReference type="InterPro" id="IPR008538">
    <property type="entry name" value="Uma2"/>
</dbReference>
<evidence type="ECO:0000259" key="1">
    <source>
        <dbReference type="Pfam" id="PF05685"/>
    </source>
</evidence>
<dbReference type="EMBL" id="QLYX01000013">
    <property type="protein sequence ID" value="RAY12345.1"/>
    <property type="molecule type" value="Genomic_DNA"/>
</dbReference>
<dbReference type="SUPFAM" id="SSF52980">
    <property type="entry name" value="Restriction endonuclease-like"/>
    <property type="match status" value="1"/>
</dbReference>
<accession>A0A365GZS7</accession>
<evidence type="ECO:0000313" key="2">
    <source>
        <dbReference type="EMBL" id="RAY12345.1"/>
    </source>
</evidence>
<dbReference type="OrthoDB" id="9799703at2"/>
<dbReference type="PANTHER" id="PTHR35400:SF3">
    <property type="entry name" value="SLL1072 PROTEIN"/>
    <property type="match status" value="1"/>
</dbReference>
<dbReference type="InterPro" id="IPR011335">
    <property type="entry name" value="Restrct_endonuc-II-like"/>
</dbReference>
<dbReference type="Proteomes" id="UP000251891">
    <property type="component" value="Unassembled WGS sequence"/>
</dbReference>